<protein>
    <recommendedName>
        <fullName evidence="8">Auxin-responsive protein</fullName>
    </recommendedName>
</protein>
<evidence type="ECO:0000256" key="2">
    <source>
        <dbReference type="ARBA" id="ARBA00006728"/>
    </source>
</evidence>
<evidence type="ECO:0000259" key="9">
    <source>
        <dbReference type="PROSITE" id="PS51745"/>
    </source>
</evidence>
<name>A0A7J6VNJ5_THATH</name>
<keyword evidence="5 8" id="KW-0804">Transcription</keyword>
<keyword evidence="6 8" id="KW-0539">Nucleus</keyword>
<dbReference type="AlphaFoldDB" id="A0A7J6VNJ5"/>
<comment type="similarity">
    <text evidence="2 8">Belongs to the Aux/IAA family.</text>
</comment>
<sequence>MDSSSNVFETSPSYNSFYHGVKDDIIIDLGLSLGNSLQSEPEDPYHSSRNSFVHESVVSQGEYGEYMGWPQLKSYMKNSDMVNPLMIPQSCDDETEGVQSSERWVYVKVNMDGVVVGRKVCILDHAGYSSLAHQLEEMFGK</sequence>
<accession>A0A7J6VNJ5</accession>
<keyword evidence="3 8" id="KW-0678">Repressor</keyword>
<feature type="non-terminal residue" evidence="10">
    <location>
        <position position="1"/>
    </location>
</feature>
<comment type="subcellular location">
    <subcellularLocation>
        <location evidence="1 8">Nucleus</location>
    </subcellularLocation>
</comment>
<organism evidence="10 11">
    <name type="scientific">Thalictrum thalictroides</name>
    <name type="common">Rue-anemone</name>
    <name type="synonym">Anemone thalictroides</name>
    <dbReference type="NCBI Taxonomy" id="46969"/>
    <lineage>
        <taxon>Eukaryota</taxon>
        <taxon>Viridiplantae</taxon>
        <taxon>Streptophyta</taxon>
        <taxon>Embryophyta</taxon>
        <taxon>Tracheophyta</taxon>
        <taxon>Spermatophyta</taxon>
        <taxon>Magnoliopsida</taxon>
        <taxon>Ranunculales</taxon>
        <taxon>Ranunculaceae</taxon>
        <taxon>Thalictroideae</taxon>
        <taxon>Thalictrum</taxon>
    </lineage>
</organism>
<evidence type="ECO:0000256" key="5">
    <source>
        <dbReference type="ARBA" id="ARBA00023163"/>
    </source>
</evidence>
<dbReference type="PANTHER" id="PTHR31734">
    <property type="entry name" value="AUXIN-RESPONSIVE PROTEIN IAA17"/>
    <property type="match status" value="1"/>
</dbReference>
<dbReference type="GO" id="GO:0009734">
    <property type="term" value="P:auxin-activated signaling pathway"/>
    <property type="evidence" value="ECO:0007669"/>
    <property type="project" value="UniProtKB-UniRule"/>
</dbReference>
<evidence type="ECO:0000256" key="4">
    <source>
        <dbReference type="ARBA" id="ARBA00023015"/>
    </source>
</evidence>
<dbReference type="Gene3D" id="3.10.20.90">
    <property type="entry name" value="Phosphatidylinositol 3-kinase Catalytic Subunit, Chain A, domain 1"/>
    <property type="match status" value="1"/>
</dbReference>
<dbReference type="PANTHER" id="PTHR31734:SF114">
    <property type="entry name" value="AUXIN-RESPONSIVE PROTEIN IAA32"/>
    <property type="match status" value="1"/>
</dbReference>
<dbReference type="EMBL" id="JABWDY010030039">
    <property type="protein sequence ID" value="KAF5185932.1"/>
    <property type="molecule type" value="Genomic_DNA"/>
</dbReference>
<dbReference type="PROSITE" id="PS51745">
    <property type="entry name" value="PB1"/>
    <property type="match status" value="1"/>
</dbReference>
<keyword evidence="7 8" id="KW-0927">Auxin signaling pathway</keyword>
<comment type="function">
    <text evidence="8">Aux/IAA proteins are short-lived transcriptional factors that function as repressors of early auxin response genes at low auxin concentrations.</text>
</comment>
<evidence type="ECO:0000256" key="6">
    <source>
        <dbReference type="ARBA" id="ARBA00023242"/>
    </source>
</evidence>
<gene>
    <name evidence="10" type="ORF">FRX31_024481</name>
</gene>
<evidence type="ECO:0000313" key="11">
    <source>
        <dbReference type="Proteomes" id="UP000554482"/>
    </source>
</evidence>
<keyword evidence="4 8" id="KW-0805">Transcription regulation</keyword>
<keyword evidence="11" id="KW-1185">Reference proteome</keyword>
<evidence type="ECO:0000256" key="7">
    <source>
        <dbReference type="ARBA" id="ARBA00023294"/>
    </source>
</evidence>
<dbReference type="InterPro" id="IPR053793">
    <property type="entry name" value="PB1-like"/>
</dbReference>
<evidence type="ECO:0000256" key="1">
    <source>
        <dbReference type="ARBA" id="ARBA00004123"/>
    </source>
</evidence>
<comment type="subunit">
    <text evidence="8">Homodimers and heterodimers.</text>
</comment>
<proteinExistence type="inferred from homology"/>
<dbReference type="OrthoDB" id="1900465at2759"/>
<reference evidence="10 11" key="1">
    <citation type="submission" date="2020-06" db="EMBL/GenBank/DDBJ databases">
        <title>Transcriptomic and genomic resources for Thalictrum thalictroides and T. hernandezii: Facilitating candidate gene discovery in an emerging model plant lineage.</title>
        <authorList>
            <person name="Arias T."/>
            <person name="Riano-Pachon D.M."/>
            <person name="Di Stilio V.S."/>
        </authorList>
    </citation>
    <scope>NUCLEOTIDE SEQUENCE [LARGE SCALE GENOMIC DNA]</scope>
    <source>
        <strain evidence="11">cv. WT478/WT964</strain>
        <tissue evidence="10">Leaves</tissue>
    </source>
</reference>
<dbReference type="InterPro" id="IPR003311">
    <property type="entry name" value="AUX_IAA"/>
</dbReference>
<evidence type="ECO:0000256" key="8">
    <source>
        <dbReference type="RuleBase" id="RU004549"/>
    </source>
</evidence>
<dbReference type="InterPro" id="IPR033389">
    <property type="entry name" value="AUX/IAA_dom"/>
</dbReference>
<dbReference type="Proteomes" id="UP000554482">
    <property type="component" value="Unassembled WGS sequence"/>
</dbReference>
<comment type="caution">
    <text evidence="10">The sequence shown here is derived from an EMBL/GenBank/DDBJ whole genome shotgun (WGS) entry which is preliminary data.</text>
</comment>
<dbReference type="Pfam" id="PF02309">
    <property type="entry name" value="AUX_IAA"/>
    <property type="match status" value="1"/>
</dbReference>
<evidence type="ECO:0000256" key="3">
    <source>
        <dbReference type="ARBA" id="ARBA00022491"/>
    </source>
</evidence>
<dbReference type="GO" id="GO:0005634">
    <property type="term" value="C:nucleus"/>
    <property type="evidence" value="ECO:0007669"/>
    <property type="project" value="UniProtKB-SubCell"/>
</dbReference>
<dbReference type="GO" id="GO:0006355">
    <property type="term" value="P:regulation of DNA-templated transcription"/>
    <property type="evidence" value="ECO:0007669"/>
    <property type="project" value="InterPro"/>
</dbReference>
<evidence type="ECO:0000313" key="10">
    <source>
        <dbReference type="EMBL" id="KAF5185932.1"/>
    </source>
</evidence>
<feature type="domain" description="PB1" evidence="9">
    <location>
        <begin position="104"/>
        <end position="141"/>
    </location>
</feature>